<dbReference type="GeneID" id="109010049"/>
<dbReference type="InterPro" id="IPR039391">
    <property type="entry name" value="Phytocyanin-like"/>
</dbReference>
<dbReference type="STRING" id="51240.A0A2I4GQX2"/>
<dbReference type="Gene3D" id="2.60.40.420">
    <property type="entry name" value="Cupredoxins - blue copper proteins"/>
    <property type="match status" value="1"/>
</dbReference>
<dbReference type="OrthoDB" id="688954at2759"/>
<dbReference type="PROSITE" id="PS51485">
    <property type="entry name" value="PHYTOCYANIN"/>
    <property type="match status" value="1"/>
</dbReference>
<dbReference type="SUPFAM" id="SSF49503">
    <property type="entry name" value="Cupredoxins"/>
    <property type="match status" value="1"/>
</dbReference>
<feature type="compositionally biased region" description="Polar residues" evidence="1">
    <location>
        <begin position="25"/>
        <end position="37"/>
    </location>
</feature>
<organism evidence="2 3">
    <name type="scientific">Juglans regia</name>
    <name type="common">English walnut</name>
    <dbReference type="NCBI Taxonomy" id="51240"/>
    <lineage>
        <taxon>Eukaryota</taxon>
        <taxon>Viridiplantae</taxon>
        <taxon>Streptophyta</taxon>
        <taxon>Embryophyta</taxon>
        <taxon>Tracheophyta</taxon>
        <taxon>Spermatophyta</taxon>
        <taxon>Magnoliopsida</taxon>
        <taxon>eudicotyledons</taxon>
        <taxon>Gunneridae</taxon>
        <taxon>Pentapetalae</taxon>
        <taxon>rosids</taxon>
        <taxon>fabids</taxon>
        <taxon>Fagales</taxon>
        <taxon>Juglandaceae</taxon>
        <taxon>Juglans</taxon>
    </lineage>
</organism>
<dbReference type="Pfam" id="PF02298">
    <property type="entry name" value="Cu_bind_like"/>
    <property type="match status" value="1"/>
</dbReference>
<protein>
    <submittedName>
        <fullName evidence="3">Blue copper protein-like</fullName>
    </submittedName>
</protein>
<dbReference type="Gramene" id="Jr12_21160_p1">
    <property type="protein sequence ID" value="cds.Jr12_21160_p1"/>
    <property type="gene ID" value="Jr12_21160"/>
</dbReference>
<feature type="compositionally biased region" description="Pro residues" evidence="1">
    <location>
        <begin position="203"/>
        <end position="217"/>
    </location>
</feature>
<evidence type="ECO:0000313" key="2">
    <source>
        <dbReference type="Proteomes" id="UP000235220"/>
    </source>
</evidence>
<dbReference type="AlphaFoldDB" id="A0A2I4GQX2"/>
<accession>A0A2I4GQX2</accession>
<dbReference type="InterPro" id="IPR008972">
    <property type="entry name" value="Cupredoxin"/>
</dbReference>
<sequence length="253" mass="26368">MFAKELKGFMPKTKTNTKPGPPTPLNQSRSHQASGNPDSLAAMATATLGNLTAIIALLITAATAASDAPPGTGYTNHTVGGAAGWFFNGTANTSATNYSSWAATLTFNLGDFLIFNTNSNTTVIQTYNDTTYLSCTVDDAEDDDTSQYNGGSTQFGDKMTVAVPLTIEGPNYYFSDANDGVQCQQGMAFEIQVKHGLGLPPSLNQPPPPPYIEPPGPDSVQSPPVSDSQNGAFRCGANVGGVLCALLAVSVLF</sequence>
<gene>
    <name evidence="3" type="primary">LOC109010049</name>
</gene>
<dbReference type="GO" id="GO:0009055">
    <property type="term" value="F:electron transfer activity"/>
    <property type="evidence" value="ECO:0007669"/>
    <property type="project" value="InterPro"/>
</dbReference>
<dbReference type="InterPro" id="IPR003245">
    <property type="entry name" value="Phytocyanin_dom"/>
</dbReference>
<dbReference type="RefSeq" id="XP_018846303.1">
    <property type="nucleotide sequence ID" value="XM_018990758.2"/>
</dbReference>
<dbReference type="Proteomes" id="UP000235220">
    <property type="component" value="Chromosome 12"/>
</dbReference>
<reference evidence="3" key="1">
    <citation type="submission" date="2025-08" db="UniProtKB">
        <authorList>
            <consortium name="RefSeq"/>
        </authorList>
    </citation>
    <scope>IDENTIFICATION</scope>
    <source>
        <tissue evidence="3">Leaves</tissue>
    </source>
</reference>
<evidence type="ECO:0000313" key="3">
    <source>
        <dbReference type="RefSeq" id="XP_018846303.1"/>
    </source>
</evidence>
<feature type="compositionally biased region" description="Low complexity" evidence="1">
    <location>
        <begin position="218"/>
        <end position="228"/>
    </location>
</feature>
<feature type="region of interest" description="Disordered" evidence="1">
    <location>
        <begin position="7"/>
        <end position="38"/>
    </location>
</feature>
<dbReference type="GO" id="GO:0005886">
    <property type="term" value="C:plasma membrane"/>
    <property type="evidence" value="ECO:0000318"/>
    <property type="project" value="GO_Central"/>
</dbReference>
<dbReference type="PANTHER" id="PTHR33021">
    <property type="entry name" value="BLUE COPPER PROTEIN"/>
    <property type="match status" value="1"/>
</dbReference>
<keyword evidence="2" id="KW-1185">Reference proteome</keyword>
<dbReference type="PANTHER" id="PTHR33021:SF213">
    <property type="entry name" value="OS12G0454600 PROTEIN"/>
    <property type="match status" value="1"/>
</dbReference>
<proteinExistence type="predicted"/>
<dbReference type="KEGG" id="jre:109010049"/>
<feature type="region of interest" description="Disordered" evidence="1">
    <location>
        <begin position="198"/>
        <end position="228"/>
    </location>
</feature>
<evidence type="ECO:0000256" key="1">
    <source>
        <dbReference type="SAM" id="MobiDB-lite"/>
    </source>
</evidence>
<name>A0A2I4GQX2_JUGRE</name>
<dbReference type="FunFam" id="2.60.40.420:FF:000048">
    <property type="entry name" value="Early nodulin-like protein 18"/>
    <property type="match status" value="1"/>
</dbReference>